<keyword evidence="2" id="KW-0813">Transport</keyword>
<dbReference type="SMART" id="SM00382">
    <property type="entry name" value="AAA"/>
    <property type="match status" value="1"/>
</dbReference>
<sequence length="325" mass="35365">MELAVQVENLVKRFGSFTAVNGVTFSVERGEVFGILGPNGAGKTTTLEIIESLQKPTEGRVSVLGLEVQSNAAKVKARIGVQLQASAYYGYLDLTEILNLLGSFYPNKTPPKALLDQVGLADKSGSRISELSGGQAQRFAVAASLVNNPELVILDEPTTGLDPQARRNLWSLIREVNQRGVTVVLTTHYMDEAAILCNRLAIMDHGKILALDSPRNLINQLEASYTVKLTMEKPMTTTQLESLNGGVEVVQSRELSRKPAEQEKQAEDDAVSENTYMLRLANNPSALRGMLDEIAKAGLGLENLQITPVTLEDVFLELTGTELRD</sequence>
<keyword evidence="4" id="KW-0547">Nucleotide-binding</keyword>
<evidence type="ECO:0000256" key="1">
    <source>
        <dbReference type="ARBA" id="ARBA00004236"/>
    </source>
</evidence>
<proteinExistence type="predicted"/>
<dbReference type="Pfam" id="PF00005">
    <property type="entry name" value="ABC_tran"/>
    <property type="match status" value="1"/>
</dbReference>
<accession>A0A170QAA0</accession>
<dbReference type="GO" id="GO:0005886">
    <property type="term" value="C:plasma membrane"/>
    <property type="evidence" value="ECO:0007669"/>
    <property type="project" value="UniProtKB-SubCell"/>
</dbReference>
<evidence type="ECO:0000256" key="4">
    <source>
        <dbReference type="ARBA" id="ARBA00022741"/>
    </source>
</evidence>
<dbReference type="EMBL" id="FAXA01000282">
    <property type="protein sequence ID" value="CUV02643.1"/>
    <property type="molecule type" value="Genomic_DNA"/>
</dbReference>
<evidence type="ECO:0000256" key="6">
    <source>
        <dbReference type="ARBA" id="ARBA00022967"/>
    </source>
</evidence>
<dbReference type="InterPro" id="IPR003439">
    <property type="entry name" value="ABC_transporter-like_ATP-bd"/>
</dbReference>
<keyword evidence="5 10" id="KW-0067">ATP-binding</keyword>
<dbReference type="GO" id="GO:0016887">
    <property type="term" value="F:ATP hydrolysis activity"/>
    <property type="evidence" value="ECO:0007669"/>
    <property type="project" value="InterPro"/>
</dbReference>
<feature type="region of interest" description="Disordered" evidence="8">
    <location>
        <begin position="252"/>
        <end position="271"/>
    </location>
</feature>
<dbReference type="InterPro" id="IPR050763">
    <property type="entry name" value="ABC_transporter_ATP-binding"/>
</dbReference>
<evidence type="ECO:0000256" key="3">
    <source>
        <dbReference type="ARBA" id="ARBA00022475"/>
    </source>
</evidence>
<evidence type="ECO:0000256" key="5">
    <source>
        <dbReference type="ARBA" id="ARBA00022840"/>
    </source>
</evidence>
<evidence type="ECO:0000256" key="2">
    <source>
        <dbReference type="ARBA" id="ARBA00022448"/>
    </source>
</evidence>
<dbReference type="InterPro" id="IPR027417">
    <property type="entry name" value="P-loop_NTPase"/>
</dbReference>
<comment type="subcellular location">
    <subcellularLocation>
        <location evidence="1">Cell membrane</location>
    </subcellularLocation>
</comment>
<keyword evidence="7" id="KW-0472">Membrane</keyword>
<dbReference type="PANTHER" id="PTHR42711:SF16">
    <property type="entry name" value="ABC TRANSPORTER ATP-BINDING PROTEIN"/>
    <property type="match status" value="1"/>
</dbReference>
<dbReference type="InterPro" id="IPR017871">
    <property type="entry name" value="ABC_transporter-like_CS"/>
</dbReference>
<evidence type="ECO:0000256" key="8">
    <source>
        <dbReference type="SAM" id="MobiDB-lite"/>
    </source>
</evidence>
<dbReference type="SUPFAM" id="SSF52540">
    <property type="entry name" value="P-loop containing nucleoside triphosphate hydrolases"/>
    <property type="match status" value="1"/>
</dbReference>
<keyword evidence="3" id="KW-1003">Cell membrane</keyword>
<dbReference type="FunFam" id="3.40.50.300:FF:000589">
    <property type="entry name" value="ABC transporter, ATP-binding subunit"/>
    <property type="match status" value="1"/>
</dbReference>
<dbReference type="AlphaFoldDB" id="A0A170QAA0"/>
<dbReference type="PROSITE" id="PS50893">
    <property type="entry name" value="ABC_TRANSPORTER_2"/>
    <property type="match status" value="1"/>
</dbReference>
<dbReference type="PROSITE" id="PS00211">
    <property type="entry name" value="ABC_TRANSPORTER_1"/>
    <property type="match status" value="1"/>
</dbReference>
<evidence type="ECO:0000313" key="10">
    <source>
        <dbReference type="EMBL" id="CUV02643.1"/>
    </source>
</evidence>
<dbReference type="PANTHER" id="PTHR42711">
    <property type="entry name" value="ABC TRANSPORTER ATP-BINDING PROTEIN"/>
    <property type="match status" value="1"/>
</dbReference>
<name>A0A170QAA0_9ZZZZ</name>
<reference evidence="10" key="1">
    <citation type="submission" date="2015-10" db="EMBL/GenBank/DDBJ databases">
        <authorList>
            <person name="Gilbert D.G."/>
        </authorList>
    </citation>
    <scope>NUCLEOTIDE SEQUENCE</scope>
</reference>
<dbReference type="GO" id="GO:0005524">
    <property type="term" value="F:ATP binding"/>
    <property type="evidence" value="ECO:0007669"/>
    <property type="project" value="UniProtKB-KW"/>
</dbReference>
<feature type="domain" description="ABC transporter" evidence="9">
    <location>
        <begin position="5"/>
        <end position="230"/>
    </location>
</feature>
<keyword evidence="6" id="KW-1278">Translocase</keyword>
<organism evidence="10">
    <name type="scientific">hydrothermal vent metagenome</name>
    <dbReference type="NCBI Taxonomy" id="652676"/>
    <lineage>
        <taxon>unclassified sequences</taxon>
        <taxon>metagenomes</taxon>
        <taxon>ecological metagenomes</taxon>
    </lineage>
</organism>
<feature type="compositionally biased region" description="Basic and acidic residues" evidence="8">
    <location>
        <begin position="254"/>
        <end position="267"/>
    </location>
</feature>
<dbReference type="InterPro" id="IPR003593">
    <property type="entry name" value="AAA+_ATPase"/>
</dbReference>
<evidence type="ECO:0000259" key="9">
    <source>
        <dbReference type="PROSITE" id="PS50893"/>
    </source>
</evidence>
<gene>
    <name evidence="10" type="ORF">MGWOODY_Clf1260</name>
</gene>
<dbReference type="Gene3D" id="3.40.50.300">
    <property type="entry name" value="P-loop containing nucleotide triphosphate hydrolases"/>
    <property type="match status" value="1"/>
</dbReference>
<protein>
    <submittedName>
        <fullName evidence="10">ABC transporter, ATP-binding protein</fullName>
    </submittedName>
</protein>
<evidence type="ECO:0000256" key="7">
    <source>
        <dbReference type="ARBA" id="ARBA00023136"/>
    </source>
</evidence>